<name>A0A1H6PX21_YARLL</name>
<dbReference type="VEuPathDB" id="FungiDB:YALI0_A02431g"/>
<evidence type="ECO:0000256" key="2">
    <source>
        <dbReference type="ARBA" id="ARBA00022602"/>
    </source>
</evidence>
<keyword evidence="4" id="KW-0677">Repeat</keyword>
<evidence type="ECO:0000256" key="4">
    <source>
        <dbReference type="ARBA" id="ARBA00022737"/>
    </source>
</evidence>
<evidence type="ECO:0000313" key="6">
    <source>
        <dbReference type="Proteomes" id="UP000182444"/>
    </source>
</evidence>
<dbReference type="RefSeq" id="XP_499691.2">
    <property type="nucleotide sequence ID" value="XM_499691.2"/>
</dbReference>
<gene>
    <name evidence="5" type="ORF">YALI1_A02947g</name>
</gene>
<dbReference type="PANTHER" id="PTHR11129:SF3">
    <property type="entry name" value="PROTEIN PRENYLTRANSFERASE ALPHA SUBUNIT REPEAT-CONTAINING PROTEIN 1"/>
    <property type="match status" value="1"/>
</dbReference>
<dbReference type="VEuPathDB" id="FungiDB:YALI1_A02947g"/>
<organism evidence="5 6">
    <name type="scientific">Yarrowia lipolytica</name>
    <name type="common">Candida lipolytica</name>
    <dbReference type="NCBI Taxonomy" id="4952"/>
    <lineage>
        <taxon>Eukaryota</taxon>
        <taxon>Fungi</taxon>
        <taxon>Dikarya</taxon>
        <taxon>Ascomycota</taxon>
        <taxon>Saccharomycotina</taxon>
        <taxon>Dipodascomycetes</taxon>
        <taxon>Dipodascales</taxon>
        <taxon>Dipodascales incertae sedis</taxon>
        <taxon>Yarrowia</taxon>
    </lineage>
</organism>
<proteinExistence type="inferred from homology"/>
<keyword evidence="3" id="KW-0808">Transferase</keyword>
<dbReference type="Proteomes" id="UP000182444">
    <property type="component" value="Chromosome 1A"/>
</dbReference>
<dbReference type="InterPro" id="IPR002088">
    <property type="entry name" value="Prenyl_trans_a"/>
</dbReference>
<evidence type="ECO:0000256" key="1">
    <source>
        <dbReference type="ARBA" id="ARBA00006734"/>
    </source>
</evidence>
<dbReference type="OrthoDB" id="5358702at2759"/>
<keyword evidence="2" id="KW-0637">Prenyltransferase</keyword>
<evidence type="ECO:0000313" key="5">
    <source>
        <dbReference type="EMBL" id="AOW00177.1"/>
    </source>
</evidence>
<dbReference type="AlphaFoldDB" id="A0A1H6PX21"/>
<reference evidence="5 6" key="1">
    <citation type="journal article" date="2016" name="PLoS ONE">
        <title>Sequence Assembly of Yarrowia lipolytica Strain W29/CLIB89 Shows Transposable Element Diversity.</title>
        <authorList>
            <person name="Magnan C."/>
            <person name="Yu J."/>
            <person name="Chang I."/>
            <person name="Jahn E."/>
            <person name="Kanomata Y."/>
            <person name="Wu J."/>
            <person name="Zeller M."/>
            <person name="Oakes M."/>
            <person name="Baldi P."/>
            <person name="Sandmeyer S."/>
        </authorList>
    </citation>
    <scope>NUCLEOTIDE SEQUENCE [LARGE SCALE GENOMIC DNA]</scope>
    <source>
        <strain evidence="6">CLIB89(W29)</strain>
    </source>
</reference>
<protein>
    <submittedName>
        <fullName evidence="5">Uncharacterized protein</fullName>
    </submittedName>
</protein>
<dbReference type="EMBL" id="CP017553">
    <property type="protein sequence ID" value="AOW00177.1"/>
    <property type="molecule type" value="Genomic_DNA"/>
</dbReference>
<dbReference type="Gene3D" id="1.25.40.120">
    <property type="entry name" value="Protein prenylyltransferase"/>
    <property type="match status" value="1"/>
</dbReference>
<dbReference type="GeneID" id="2906348"/>
<dbReference type="GO" id="GO:0008318">
    <property type="term" value="F:protein prenyltransferase activity"/>
    <property type="evidence" value="ECO:0007669"/>
    <property type="project" value="InterPro"/>
</dbReference>
<dbReference type="KEGG" id="yli:2906348"/>
<dbReference type="GO" id="GO:0005737">
    <property type="term" value="C:cytoplasm"/>
    <property type="evidence" value="ECO:0007669"/>
    <property type="project" value="TreeGrafter"/>
</dbReference>
<accession>A0A1H6PX21</accession>
<evidence type="ECO:0000256" key="3">
    <source>
        <dbReference type="ARBA" id="ARBA00022679"/>
    </source>
</evidence>
<comment type="similarity">
    <text evidence="1">Belongs to the protein prenyltransferase subunit alpha family.</text>
</comment>
<dbReference type="PANTHER" id="PTHR11129">
    <property type="entry name" value="PROTEIN FARNESYLTRANSFERASE ALPHA SUBUNIT/RAB GERANYLGERANYL TRANSFERASE ALPHA SUBUNIT"/>
    <property type="match status" value="1"/>
</dbReference>
<dbReference type="SUPFAM" id="SSF48439">
    <property type="entry name" value="Protein prenylyltransferase"/>
    <property type="match status" value="1"/>
</dbReference>
<dbReference type="eggNOG" id="ENOG502S6DV">
    <property type="taxonomic scope" value="Eukaryota"/>
</dbReference>
<sequence>MELVRKLSRALLAADQVEIGPSELPEEVPTDDTFKPFQLVEDKNITTACVPKKEMVTAALVAQKTFRSAIDASPVSEAVLDLSNVLLLAAYEHHSATNIRHKLVEQGLQSEGAELRFLDLLLTSKLKKQSKSPTLWNYRRGFVKSASMDLFTPKELFKEVNYLEKINALLGEHYYDTTGLGPFLEHEFDVILRSAQVHKHNYYAWGYARWVTDLVVKENKELFKKLLSLMLLWVSKHPSDTSGWSFFTYLSLKLDEKDRRAVLDTLRVVQNDFVGSETFYVCLRTLLTSVSQEAAQEWLTQLDEGPEKEEEGKTPGAANTLQSLMKATKERDAYLKKQALNFFYRREPRVEV</sequence>
<dbReference type="Pfam" id="PF01239">
    <property type="entry name" value="PPTA"/>
    <property type="match status" value="1"/>
</dbReference>